<protein>
    <submittedName>
        <fullName evidence="1">Asparaginase</fullName>
    </submittedName>
</protein>
<dbReference type="EMBL" id="FNCS01000002">
    <property type="protein sequence ID" value="SDG38442.1"/>
    <property type="molecule type" value="Genomic_DNA"/>
</dbReference>
<sequence>MSANPILAQSVRGNWVENRHRGAVCVSDSEGRIQASVGDVTAEIFPRSAIKSMQALAIFRSAANAKFAMSDEAIALACASHNGELVHTELAASVLANIKLDEHALECGAHPPIDPAARKALFARGGKPSALHNACSGKHAGMLSVAQAMGVDTKGYSAREHDVQKAVRACVQEVLDYELTDSRCGIDGCSIPTWAAPMNVFAKGFARMATGKGLSQETAAAARVIFDAATSHPFLIGGTGSFDTEAMAAFGGRLMLKFGADGLYCGALRDSGIGFALKCDDGSVPAATAMVAALLMEIAEPTAEQARLLETRMKQDQINWAGHHVGYLEATEAARIRL</sequence>
<proteinExistence type="predicted"/>
<dbReference type="PANTHER" id="PTHR42110:SF1">
    <property type="entry name" value="L-ASPARAGINASE, PUTATIVE (AFU_ORTHOLOGUE AFUA_3G11890)-RELATED"/>
    <property type="match status" value="1"/>
</dbReference>
<evidence type="ECO:0000313" key="1">
    <source>
        <dbReference type="EMBL" id="SDG38442.1"/>
    </source>
</evidence>
<dbReference type="RefSeq" id="WP_090593156.1">
    <property type="nucleotide sequence ID" value="NZ_FNCS01000002.1"/>
</dbReference>
<organism evidence="1 2">
    <name type="scientific">Pelagibacterium luteolum</name>
    <dbReference type="NCBI Taxonomy" id="440168"/>
    <lineage>
        <taxon>Bacteria</taxon>
        <taxon>Pseudomonadati</taxon>
        <taxon>Pseudomonadota</taxon>
        <taxon>Alphaproteobacteria</taxon>
        <taxon>Hyphomicrobiales</taxon>
        <taxon>Devosiaceae</taxon>
        <taxon>Pelagibacterium</taxon>
    </lineage>
</organism>
<keyword evidence="2" id="KW-1185">Reference proteome</keyword>
<gene>
    <name evidence="1" type="ORF">SAMN04487974_102324</name>
</gene>
<dbReference type="OrthoDB" id="9780674at2"/>
<dbReference type="InterPro" id="IPR010349">
    <property type="entry name" value="Asparaginase_II"/>
</dbReference>
<evidence type="ECO:0000313" key="2">
    <source>
        <dbReference type="Proteomes" id="UP000199495"/>
    </source>
</evidence>
<accession>A0A1G7TT98</accession>
<dbReference type="AlphaFoldDB" id="A0A1G7TT98"/>
<dbReference type="PANTHER" id="PTHR42110">
    <property type="entry name" value="L-ASPARAGINASE, PUTATIVE (AFU_ORTHOLOGUE AFUA_3G11890)-RELATED"/>
    <property type="match status" value="1"/>
</dbReference>
<dbReference type="Pfam" id="PF06089">
    <property type="entry name" value="Asparaginase_II"/>
    <property type="match status" value="1"/>
</dbReference>
<dbReference type="Proteomes" id="UP000199495">
    <property type="component" value="Unassembled WGS sequence"/>
</dbReference>
<name>A0A1G7TT98_9HYPH</name>
<reference evidence="1 2" key="1">
    <citation type="submission" date="2016-10" db="EMBL/GenBank/DDBJ databases">
        <authorList>
            <person name="de Groot N.N."/>
        </authorList>
    </citation>
    <scope>NUCLEOTIDE SEQUENCE [LARGE SCALE GENOMIC DNA]</scope>
    <source>
        <strain evidence="1 2">CGMCC 1.10267</strain>
    </source>
</reference>